<keyword evidence="1" id="KW-0812">Transmembrane</keyword>
<name>D8TKC2_VOLCA</name>
<gene>
    <name evidence="2" type="ORF">VOLCADRAFT_120398</name>
</gene>
<sequence length="203" mass="22356">MWETIKKDVRKELSPEEAQVLDTINVDDLMGDTGGLMKKLADEQLGPLLQSLGVSEDPLTFFVDLLRLATALQLLSAGALFYGVELWGGLDSGEAFRCVCGLAAGYLSRPFFKVEQLLWPLYDWGLRILAPGAVYEVTASREESQATLTRLGVAVSVCSFLPQLLLGWDSSTAVQFVLPLTVGWLLFDVTYMAALLAMLQRYN</sequence>
<keyword evidence="1" id="KW-1133">Transmembrane helix</keyword>
<keyword evidence="3" id="KW-1185">Reference proteome</keyword>
<keyword evidence="1" id="KW-0472">Membrane</keyword>
<dbReference type="Proteomes" id="UP000001058">
    <property type="component" value="Unassembled WGS sequence"/>
</dbReference>
<proteinExistence type="predicted"/>
<organism evidence="3">
    <name type="scientific">Volvox carteri f. nagariensis</name>
    <dbReference type="NCBI Taxonomy" id="3068"/>
    <lineage>
        <taxon>Eukaryota</taxon>
        <taxon>Viridiplantae</taxon>
        <taxon>Chlorophyta</taxon>
        <taxon>core chlorophytes</taxon>
        <taxon>Chlorophyceae</taxon>
        <taxon>CS clade</taxon>
        <taxon>Chlamydomonadales</taxon>
        <taxon>Volvocaceae</taxon>
        <taxon>Volvox</taxon>
    </lineage>
</organism>
<evidence type="ECO:0000256" key="1">
    <source>
        <dbReference type="SAM" id="Phobius"/>
    </source>
</evidence>
<protein>
    <submittedName>
        <fullName evidence="2">Uncharacterized protein</fullName>
    </submittedName>
</protein>
<dbReference type="InParanoid" id="D8TKC2"/>
<dbReference type="EMBL" id="GL378325">
    <property type="protein sequence ID" value="EFJ52224.1"/>
    <property type="molecule type" value="Genomic_DNA"/>
</dbReference>
<dbReference type="OrthoDB" id="532424at2759"/>
<dbReference type="KEGG" id="vcn:VOLCADRAFT_120398"/>
<dbReference type="GeneID" id="9618366"/>
<dbReference type="AlphaFoldDB" id="D8TKC2"/>
<feature type="transmembrane region" description="Helical" evidence="1">
    <location>
        <begin position="148"/>
        <end position="168"/>
    </location>
</feature>
<evidence type="ECO:0000313" key="3">
    <source>
        <dbReference type="Proteomes" id="UP000001058"/>
    </source>
</evidence>
<dbReference type="RefSeq" id="XP_002946998.1">
    <property type="nucleotide sequence ID" value="XM_002946952.1"/>
</dbReference>
<reference evidence="2 3" key="1">
    <citation type="journal article" date="2010" name="Science">
        <title>Genomic analysis of organismal complexity in the multicellular green alga Volvox carteri.</title>
        <authorList>
            <person name="Prochnik S.E."/>
            <person name="Umen J."/>
            <person name="Nedelcu A.M."/>
            <person name="Hallmann A."/>
            <person name="Miller S.M."/>
            <person name="Nishii I."/>
            <person name="Ferris P."/>
            <person name="Kuo A."/>
            <person name="Mitros T."/>
            <person name="Fritz-Laylin L.K."/>
            <person name="Hellsten U."/>
            <person name="Chapman J."/>
            <person name="Simakov O."/>
            <person name="Rensing S.A."/>
            <person name="Terry A."/>
            <person name="Pangilinan J."/>
            <person name="Kapitonov V."/>
            <person name="Jurka J."/>
            <person name="Salamov A."/>
            <person name="Shapiro H."/>
            <person name="Schmutz J."/>
            <person name="Grimwood J."/>
            <person name="Lindquist E."/>
            <person name="Lucas S."/>
            <person name="Grigoriev I.V."/>
            <person name="Schmitt R."/>
            <person name="Kirk D."/>
            <person name="Rokhsar D.S."/>
        </authorList>
    </citation>
    <scope>NUCLEOTIDE SEQUENCE [LARGE SCALE GENOMIC DNA]</scope>
    <source>
        <strain evidence="3">f. Nagariensis / Eve</strain>
    </source>
</reference>
<evidence type="ECO:0000313" key="2">
    <source>
        <dbReference type="EMBL" id="EFJ52224.1"/>
    </source>
</evidence>
<accession>D8TKC2</accession>
<feature type="transmembrane region" description="Helical" evidence="1">
    <location>
        <begin position="174"/>
        <end position="199"/>
    </location>
</feature>